<protein>
    <recommendedName>
        <fullName evidence="2">DUF2157 domain-containing protein</fullName>
    </recommendedName>
</protein>
<feature type="transmembrane region" description="Helical" evidence="1">
    <location>
        <begin position="130"/>
        <end position="149"/>
    </location>
</feature>
<feature type="transmembrane region" description="Helical" evidence="1">
    <location>
        <begin position="270"/>
        <end position="291"/>
    </location>
</feature>
<feature type="transmembrane region" description="Helical" evidence="1">
    <location>
        <begin position="106"/>
        <end position="124"/>
    </location>
</feature>
<reference evidence="3 4" key="1">
    <citation type="submission" date="2016-11" db="EMBL/GenBank/DDBJ databases">
        <title>Whole Genome Sequencing of Mucilaginibacter polytrichastri RG4-7(T) isolated from the moss sample.</title>
        <authorList>
            <person name="Li Y."/>
        </authorList>
    </citation>
    <scope>NUCLEOTIDE SEQUENCE [LARGE SCALE GENOMIC DNA]</scope>
    <source>
        <strain evidence="3 4">RG4-7</strain>
    </source>
</reference>
<gene>
    <name evidence="3" type="ORF">RG47T_4733</name>
</gene>
<feature type="transmembrane region" description="Helical" evidence="1">
    <location>
        <begin position="222"/>
        <end position="239"/>
    </location>
</feature>
<feature type="transmembrane region" description="Helical" evidence="1">
    <location>
        <begin position="41"/>
        <end position="59"/>
    </location>
</feature>
<dbReference type="Proteomes" id="UP000186720">
    <property type="component" value="Unassembled WGS sequence"/>
</dbReference>
<comment type="caution">
    <text evidence="3">The sequence shown here is derived from an EMBL/GenBank/DDBJ whole genome shotgun (WGS) entry which is preliminary data.</text>
</comment>
<dbReference type="Pfam" id="PF09925">
    <property type="entry name" value="DUF2157"/>
    <property type="match status" value="1"/>
</dbReference>
<dbReference type="EMBL" id="MPPL01000001">
    <property type="protein sequence ID" value="OKS89249.1"/>
    <property type="molecule type" value="Genomic_DNA"/>
</dbReference>
<dbReference type="STRING" id="1302689.RG47T_4733"/>
<dbReference type="AlphaFoldDB" id="A0A1Q6A5G4"/>
<dbReference type="InterPro" id="IPR018677">
    <property type="entry name" value="DUF2157"/>
</dbReference>
<dbReference type="OrthoDB" id="650263at2"/>
<keyword evidence="1" id="KW-1133">Transmembrane helix</keyword>
<evidence type="ECO:0000313" key="4">
    <source>
        <dbReference type="Proteomes" id="UP000186720"/>
    </source>
</evidence>
<name>A0A1Q6A5G4_9SPHI</name>
<evidence type="ECO:0000259" key="2">
    <source>
        <dbReference type="Pfam" id="PF09925"/>
    </source>
</evidence>
<feature type="transmembrane region" description="Helical" evidence="1">
    <location>
        <begin position="156"/>
        <end position="177"/>
    </location>
</feature>
<dbReference type="RefSeq" id="WP_074492125.1">
    <property type="nucleotide sequence ID" value="NZ_FPAM01000003.1"/>
</dbReference>
<feature type="domain" description="DUF2157" evidence="2">
    <location>
        <begin position="11"/>
        <end position="153"/>
    </location>
</feature>
<evidence type="ECO:0000313" key="3">
    <source>
        <dbReference type="EMBL" id="OKS89249.1"/>
    </source>
</evidence>
<feature type="transmembrane region" description="Helical" evidence="1">
    <location>
        <begin position="297"/>
        <end position="318"/>
    </location>
</feature>
<keyword evidence="1" id="KW-0472">Membrane</keyword>
<sequence>MPDNSTFETLHADGLISDESFEKNKEQNANSLFSIHWEVKTLLYVGILLLTSGLGIFVYKNIDTIGHQAILAFIALISTGCFAYCLRHKKPFNRARVQTENAFFDYILLLGTLTLVTFIGYLQYQYNVFGGNYGMATFVPMLLLFYIAYYFDHVGILNMAIVNLGLWMGVSVTPKQLLFAHTFNSETIIFTYLGFGLLLLLAAWLTQWFIFKKHFKFSYQHYGVYASLTALLAGYFFNYESQFSLLWLLVFFAVAALIFWDAYRNKQIYFILLASLYSYIGLSSLVIRVLTLMPNALWFYPISIYAIGSAVLLINYLIKLNKKLQA</sequence>
<organism evidence="3 4">
    <name type="scientific">Mucilaginibacter polytrichastri</name>
    <dbReference type="NCBI Taxonomy" id="1302689"/>
    <lineage>
        <taxon>Bacteria</taxon>
        <taxon>Pseudomonadati</taxon>
        <taxon>Bacteroidota</taxon>
        <taxon>Sphingobacteriia</taxon>
        <taxon>Sphingobacteriales</taxon>
        <taxon>Sphingobacteriaceae</taxon>
        <taxon>Mucilaginibacter</taxon>
    </lineage>
</organism>
<evidence type="ECO:0000256" key="1">
    <source>
        <dbReference type="SAM" id="Phobius"/>
    </source>
</evidence>
<accession>A0A1Q6A5G4</accession>
<keyword evidence="4" id="KW-1185">Reference proteome</keyword>
<keyword evidence="1" id="KW-0812">Transmembrane</keyword>
<feature type="transmembrane region" description="Helical" evidence="1">
    <location>
        <begin position="189"/>
        <end position="210"/>
    </location>
</feature>
<feature type="transmembrane region" description="Helical" evidence="1">
    <location>
        <begin position="245"/>
        <end position="263"/>
    </location>
</feature>
<proteinExistence type="predicted"/>
<feature type="transmembrane region" description="Helical" evidence="1">
    <location>
        <begin position="65"/>
        <end position="86"/>
    </location>
</feature>